<proteinExistence type="predicted"/>
<dbReference type="AlphaFoldDB" id="A0AAC8YSI1"/>
<name>A0AAC8YSI1_AMIAI</name>
<dbReference type="EMBL" id="JACICB010000005">
    <property type="protein sequence ID" value="MBB3705186.1"/>
    <property type="molecule type" value="Genomic_DNA"/>
</dbReference>
<dbReference type="Proteomes" id="UP000577697">
    <property type="component" value="Unassembled WGS sequence"/>
</dbReference>
<organism evidence="1 3">
    <name type="scientific">Aminobacter aminovorans</name>
    <name type="common">Chelatobacter heintzii</name>
    <dbReference type="NCBI Taxonomy" id="83263"/>
    <lineage>
        <taxon>Bacteria</taxon>
        <taxon>Pseudomonadati</taxon>
        <taxon>Pseudomonadota</taxon>
        <taxon>Alphaproteobacteria</taxon>
        <taxon>Hyphomicrobiales</taxon>
        <taxon>Phyllobacteriaceae</taxon>
        <taxon>Aminobacter</taxon>
    </lineage>
</organism>
<dbReference type="KEGG" id="aak:AA2016_4762"/>
<keyword evidence="4" id="KW-1185">Reference proteome</keyword>
<evidence type="ECO:0000313" key="4">
    <source>
        <dbReference type="Proteomes" id="UP000577697"/>
    </source>
</evidence>
<gene>
    <name evidence="1" type="ORF">AA2016_4762</name>
    <name evidence="2" type="ORF">FHS67_001498</name>
</gene>
<dbReference type="EMBL" id="CP015005">
    <property type="protein sequence ID" value="AMS43672.1"/>
    <property type="molecule type" value="Genomic_DNA"/>
</dbReference>
<evidence type="ECO:0000313" key="3">
    <source>
        <dbReference type="Proteomes" id="UP000075755"/>
    </source>
</evidence>
<reference evidence="2 4" key="2">
    <citation type="submission" date="2020-08" db="EMBL/GenBank/DDBJ databases">
        <title>Genomic Encyclopedia of Type Strains, Phase IV (KMG-IV): sequencing the most valuable type-strain genomes for metagenomic binning, comparative biology and taxonomic classification.</title>
        <authorList>
            <person name="Goeker M."/>
        </authorList>
    </citation>
    <scope>NUCLEOTIDE SEQUENCE [LARGE SCALE GENOMIC DNA]</scope>
    <source>
        <strain evidence="2 4">DSM 10368</strain>
    </source>
</reference>
<reference evidence="1 3" key="1">
    <citation type="submission" date="2016-03" db="EMBL/GenBank/DDBJ databases">
        <title>Complete genome of Aminobacter aminovorans KCTC 2477.</title>
        <authorList>
            <person name="Kim K.M."/>
        </authorList>
    </citation>
    <scope>NUCLEOTIDE SEQUENCE [LARGE SCALE GENOMIC DNA]</scope>
    <source>
        <strain evidence="1 3">KCTC 2477</strain>
    </source>
</reference>
<evidence type="ECO:0000313" key="2">
    <source>
        <dbReference type="EMBL" id="MBB3705186.1"/>
    </source>
</evidence>
<sequence length="54" mass="6087">MSDLPNKPLGSHPLVQRLVTETSITEEEARELIALIGYGWQSLLREANLLAKKR</sequence>
<dbReference type="Proteomes" id="UP000075755">
    <property type="component" value="Chromosome"/>
</dbReference>
<dbReference type="RefSeq" id="WP_169808353.1">
    <property type="nucleotide sequence ID" value="NZ_CP015005.1"/>
</dbReference>
<evidence type="ECO:0000313" key="1">
    <source>
        <dbReference type="EMBL" id="AMS43672.1"/>
    </source>
</evidence>
<accession>A0AAC8YSI1</accession>
<protein>
    <submittedName>
        <fullName evidence="1">Uncharacterized protein</fullName>
    </submittedName>
</protein>